<comment type="caution">
    <text evidence="1">The sequence shown here is derived from an EMBL/GenBank/DDBJ whole genome shotgun (WGS) entry which is preliminary data.</text>
</comment>
<reference evidence="1 2" key="1">
    <citation type="submission" date="2020-08" db="EMBL/GenBank/DDBJ databases">
        <title>Genomic Encyclopedia of Type Strains, Phase IV (KMG-V): Genome sequencing to study the core and pangenomes of soil and plant-associated prokaryotes.</title>
        <authorList>
            <person name="Whitman W."/>
        </authorList>
    </citation>
    <scope>NUCLEOTIDE SEQUENCE [LARGE SCALE GENOMIC DNA]</scope>
    <source>
        <strain evidence="1 2">SEMIA 4087</strain>
    </source>
</reference>
<evidence type="ECO:0000313" key="1">
    <source>
        <dbReference type="EMBL" id="MBB4228155.1"/>
    </source>
</evidence>
<protein>
    <submittedName>
        <fullName evidence="1">Phage terminase large subunit-like protein</fullName>
    </submittedName>
</protein>
<proteinExistence type="predicted"/>
<organism evidence="1 2">
    <name type="scientific">Rhizobium mongolense</name>
    <dbReference type="NCBI Taxonomy" id="57676"/>
    <lineage>
        <taxon>Bacteria</taxon>
        <taxon>Pseudomonadati</taxon>
        <taxon>Pseudomonadota</taxon>
        <taxon>Alphaproteobacteria</taxon>
        <taxon>Hyphomicrobiales</taxon>
        <taxon>Rhizobiaceae</taxon>
        <taxon>Rhizobium/Agrobacterium group</taxon>
        <taxon>Rhizobium</taxon>
    </lineage>
</organism>
<evidence type="ECO:0000313" key="2">
    <source>
        <dbReference type="Proteomes" id="UP000551353"/>
    </source>
</evidence>
<name>A0ABR6IK94_9HYPH</name>
<dbReference type="RefSeq" id="WP_022714554.1">
    <property type="nucleotide sequence ID" value="NZ_JACIFX010000002.1"/>
</dbReference>
<keyword evidence="2" id="KW-1185">Reference proteome</keyword>
<accession>A0ABR6IK94</accession>
<dbReference type="EMBL" id="JACIFX010000002">
    <property type="protein sequence ID" value="MBB4228155.1"/>
    <property type="molecule type" value="Genomic_DNA"/>
</dbReference>
<gene>
    <name evidence="1" type="ORF">GGD56_001981</name>
</gene>
<dbReference type="Proteomes" id="UP000551353">
    <property type="component" value="Unassembled WGS sequence"/>
</dbReference>
<sequence length="48" mass="4857">MTGAGGKGIVLRVDGLSGGRSPDRLDALVLALTALILGRRRRAQGAGI</sequence>